<keyword evidence="3" id="KW-1185">Reference proteome</keyword>
<dbReference type="CDD" id="cd00093">
    <property type="entry name" value="HTH_XRE"/>
    <property type="match status" value="1"/>
</dbReference>
<dbReference type="SUPFAM" id="SSF47413">
    <property type="entry name" value="lambda repressor-like DNA-binding domains"/>
    <property type="match status" value="1"/>
</dbReference>
<dbReference type="Pfam" id="PF01381">
    <property type="entry name" value="HTH_3"/>
    <property type="match status" value="1"/>
</dbReference>
<feature type="domain" description="HTH cro/C1-type" evidence="1">
    <location>
        <begin position="44"/>
        <end position="78"/>
    </location>
</feature>
<accession>A0A1T5IU01</accession>
<dbReference type="InterPro" id="IPR001387">
    <property type="entry name" value="Cro/C1-type_HTH"/>
</dbReference>
<dbReference type="InterPro" id="IPR010982">
    <property type="entry name" value="Lambda_DNA-bd_dom_sf"/>
</dbReference>
<dbReference type="STRING" id="688867.SAMN05660236_0396"/>
<evidence type="ECO:0000313" key="3">
    <source>
        <dbReference type="Proteomes" id="UP000190961"/>
    </source>
</evidence>
<dbReference type="Proteomes" id="UP000190961">
    <property type="component" value="Unassembled WGS sequence"/>
</dbReference>
<dbReference type="PROSITE" id="PS50943">
    <property type="entry name" value="HTH_CROC1"/>
    <property type="match status" value="1"/>
</dbReference>
<dbReference type="Gene3D" id="1.10.260.40">
    <property type="entry name" value="lambda repressor-like DNA-binding domains"/>
    <property type="match status" value="1"/>
</dbReference>
<sequence length="91" mass="10832">MEFSAVKEEQLLQQLIEQMAVKFTELRKKKGYTSYENFAFDHELSRMQYWRIENGKTNITLKTLCKLLVIHKLTPEEFFSSLAKKDPKSKK</sequence>
<proteinExistence type="predicted"/>
<evidence type="ECO:0000313" key="2">
    <source>
        <dbReference type="EMBL" id="SKC42621.1"/>
    </source>
</evidence>
<name>A0A1T5IU01_9BACT</name>
<dbReference type="GO" id="GO:0003677">
    <property type="term" value="F:DNA binding"/>
    <property type="evidence" value="ECO:0007669"/>
    <property type="project" value="InterPro"/>
</dbReference>
<dbReference type="AlphaFoldDB" id="A0A1T5IU01"/>
<protein>
    <recommendedName>
        <fullName evidence="1">HTH cro/C1-type domain-containing protein</fullName>
    </recommendedName>
</protein>
<gene>
    <name evidence="2" type="ORF">SAMN05660236_0396</name>
</gene>
<dbReference type="RefSeq" id="WP_079685026.1">
    <property type="nucleotide sequence ID" value="NZ_FUZU01000001.1"/>
</dbReference>
<dbReference type="OrthoDB" id="674942at2"/>
<evidence type="ECO:0000259" key="1">
    <source>
        <dbReference type="PROSITE" id="PS50943"/>
    </source>
</evidence>
<organism evidence="2 3">
    <name type="scientific">Ohtaekwangia koreensis</name>
    <dbReference type="NCBI Taxonomy" id="688867"/>
    <lineage>
        <taxon>Bacteria</taxon>
        <taxon>Pseudomonadati</taxon>
        <taxon>Bacteroidota</taxon>
        <taxon>Cytophagia</taxon>
        <taxon>Cytophagales</taxon>
        <taxon>Fulvivirgaceae</taxon>
        <taxon>Ohtaekwangia</taxon>
    </lineage>
</organism>
<dbReference type="EMBL" id="FUZU01000001">
    <property type="protein sequence ID" value="SKC42621.1"/>
    <property type="molecule type" value="Genomic_DNA"/>
</dbReference>
<reference evidence="2 3" key="1">
    <citation type="submission" date="2017-02" db="EMBL/GenBank/DDBJ databases">
        <authorList>
            <person name="Peterson S.W."/>
        </authorList>
    </citation>
    <scope>NUCLEOTIDE SEQUENCE [LARGE SCALE GENOMIC DNA]</scope>
    <source>
        <strain evidence="2 3">DSM 25262</strain>
    </source>
</reference>